<proteinExistence type="predicted"/>
<keyword evidence="3" id="KW-1185">Reference proteome</keyword>
<feature type="compositionally biased region" description="Acidic residues" evidence="1">
    <location>
        <begin position="94"/>
        <end position="114"/>
    </location>
</feature>
<dbReference type="Proteomes" id="UP000092993">
    <property type="component" value="Unassembled WGS sequence"/>
</dbReference>
<reference evidence="2 3" key="1">
    <citation type="submission" date="2016-03" db="EMBL/GenBank/DDBJ databases">
        <title>Whole genome sequencing of Grifola frondosa 9006-11.</title>
        <authorList>
            <person name="Min B."/>
            <person name="Park H."/>
            <person name="Kim J.-G."/>
            <person name="Cho H."/>
            <person name="Oh Y.-L."/>
            <person name="Kong W.-S."/>
            <person name="Choi I.-G."/>
        </authorList>
    </citation>
    <scope>NUCLEOTIDE SEQUENCE [LARGE SCALE GENOMIC DNA]</scope>
    <source>
        <strain evidence="2 3">9006-11</strain>
    </source>
</reference>
<name>A0A1C7M0V1_GRIFR</name>
<dbReference type="Gene3D" id="3.30.160.60">
    <property type="entry name" value="Classic Zinc Finger"/>
    <property type="match status" value="1"/>
</dbReference>
<evidence type="ECO:0008006" key="4">
    <source>
        <dbReference type="Google" id="ProtNLM"/>
    </source>
</evidence>
<dbReference type="InterPro" id="IPR036236">
    <property type="entry name" value="Znf_C2H2_sf"/>
</dbReference>
<evidence type="ECO:0000313" key="3">
    <source>
        <dbReference type="Proteomes" id="UP000092993"/>
    </source>
</evidence>
<gene>
    <name evidence="2" type="ORF">A0H81_09444</name>
</gene>
<evidence type="ECO:0000256" key="1">
    <source>
        <dbReference type="SAM" id="MobiDB-lite"/>
    </source>
</evidence>
<feature type="compositionally biased region" description="Polar residues" evidence="1">
    <location>
        <begin position="192"/>
        <end position="209"/>
    </location>
</feature>
<accession>A0A1C7M0V1</accession>
<evidence type="ECO:0000313" key="2">
    <source>
        <dbReference type="EMBL" id="OBZ70565.1"/>
    </source>
</evidence>
<feature type="region of interest" description="Disordered" evidence="1">
    <location>
        <begin position="79"/>
        <end position="210"/>
    </location>
</feature>
<dbReference type="SUPFAM" id="SSF57667">
    <property type="entry name" value="beta-beta-alpha zinc fingers"/>
    <property type="match status" value="1"/>
</dbReference>
<dbReference type="EMBL" id="LUGG01000013">
    <property type="protein sequence ID" value="OBZ70565.1"/>
    <property type="molecule type" value="Genomic_DNA"/>
</dbReference>
<comment type="caution">
    <text evidence="2">The sequence shown here is derived from an EMBL/GenBank/DDBJ whole genome shotgun (WGS) entry which is preliminary data.</text>
</comment>
<sequence>MRRHLSAPTVELVVNGSPDCEDPQSKVLKVVTVVQTRLQGSGAESLQQKIQAAVLRVMQETDEDISAVHVPNSPLSQCKLGPATWSSDGSGYSAEEDTDMSDGESEVSIEDTDATPDSASVTETAATEESYADDINNNRPANDDEFSSGWTPLTLGRHGKRQMSPDMEIQEDEPMKRLRTSSEGYRDESDQNEPADNAQMNTAPGQPESSVLYPPHSCLLIGCTFVASDARARDRHMDTHFDLKRFECPNCKESWRRGDILQKHFRKNNECDQAAREQLGLPGSATSIDPSSFTTGLPAWKTTAHIAKLREPMSSDRFFSDWHRLRRDAGLQGPQ</sequence>
<dbReference type="AlphaFoldDB" id="A0A1C7M0V1"/>
<protein>
    <recommendedName>
        <fullName evidence="4">C2H2-type domain-containing protein</fullName>
    </recommendedName>
</protein>
<organism evidence="2 3">
    <name type="scientific">Grifola frondosa</name>
    <name type="common">Maitake</name>
    <name type="synonym">Polyporus frondosus</name>
    <dbReference type="NCBI Taxonomy" id="5627"/>
    <lineage>
        <taxon>Eukaryota</taxon>
        <taxon>Fungi</taxon>
        <taxon>Dikarya</taxon>
        <taxon>Basidiomycota</taxon>
        <taxon>Agaricomycotina</taxon>
        <taxon>Agaricomycetes</taxon>
        <taxon>Polyporales</taxon>
        <taxon>Grifolaceae</taxon>
        <taxon>Grifola</taxon>
    </lineage>
</organism>
<dbReference type="OrthoDB" id="40579at2759"/>
<feature type="compositionally biased region" description="Polar residues" evidence="1">
    <location>
        <begin position="115"/>
        <end position="127"/>
    </location>
</feature>